<reference evidence="7" key="1">
    <citation type="submission" date="2020-09" db="EMBL/GenBank/DDBJ databases">
        <title>Desulfogranum mesoprofundum gen. nov., sp. nov., a novel mesophilic, sulfate-reducing chemolithoautotroph isolated from a deep-sea hydrothermal vent chimney in the Suiyo Seamount.</title>
        <authorList>
            <person name="Hashimoto Y."/>
            <person name="Nakagawa S."/>
        </authorList>
    </citation>
    <scope>NUCLEOTIDE SEQUENCE</scope>
    <source>
        <strain evidence="7">KT2</strain>
    </source>
</reference>
<proteinExistence type="predicted"/>
<dbReference type="AlphaFoldDB" id="A0A8D5FNX9"/>
<accession>A0A8D5FNX9</accession>
<dbReference type="RefSeq" id="WP_228854132.1">
    <property type="nucleotide sequence ID" value="NZ_AP024086.1"/>
</dbReference>
<dbReference type="InterPro" id="IPR032432">
    <property type="entry name" value="Radical_SAM_C"/>
</dbReference>
<organism evidence="7 8">
    <name type="scientific">Desulfomarina profundi</name>
    <dbReference type="NCBI Taxonomy" id="2772557"/>
    <lineage>
        <taxon>Bacteria</taxon>
        <taxon>Pseudomonadati</taxon>
        <taxon>Thermodesulfobacteriota</taxon>
        <taxon>Desulfobulbia</taxon>
        <taxon>Desulfobulbales</taxon>
        <taxon>Desulfobulbaceae</taxon>
        <taxon>Desulfomarina</taxon>
    </lineage>
</organism>
<dbReference type="InterPro" id="IPR051198">
    <property type="entry name" value="BchE-like"/>
</dbReference>
<evidence type="ECO:0000259" key="6">
    <source>
        <dbReference type="PROSITE" id="PS51918"/>
    </source>
</evidence>
<keyword evidence="8" id="KW-1185">Reference proteome</keyword>
<protein>
    <submittedName>
        <fullName evidence="7">Radical SAM protein</fullName>
    </submittedName>
</protein>
<dbReference type="InterPro" id="IPR006638">
    <property type="entry name" value="Elp3/MiaA/NifB-like_rSAM"/>
</dbReference>
<dbReference type="Proteomes" id="UP000826725">
    <property type="component" value="Chromosome"/>
</dbReference>
<dbReference type="SFLD" id="SFLDG01086">
    <property type="entry name" value="elongater_protein-like"/>
    <property type="match status" value="1"/>
</dbReference>
<dbReference type="PROSITE" id="PS51918">
    <property type="entry name" value="RADICAL_SAM"/>
    <property type="match status" value="1"/>
</dbReference>
<evidence type="ECO:0000256" key="1">
    <source>
        <dbReference type="ARBA" id="ARBA00001966"/>
    </source>
</evidence>
<dbReference type="EMBL" id="AP024086">
    <property type="protein sequence ID" value="BCL61709.1"/>
    <property type="molecule type" value="Genomic_DNA"/>
</dbReference>
<dbReference type="GO" id="GO:0046872">
    <property type="term" value="F:metal ion binding"/>
    <property type="evidence" value="ECO:0007669"/>
    <property type="project" value="UniProtKB-KW"/>
</dbReference>
<dbReference type="GO" id="GO:0051536">
    <property type="term" value="F:iron-sulfur cluster binding"/>
    <property type="evidence" value="ECO:0007669"/>
    <property type="project" value="UniProtKB-KW"/>
</dbReference>
<comment type="cofactor">
    <cofactor evidence="1">
        <name>[4Fe-4S] cluster</name>
        <dbReference type="ChEBI" id="CHEBI:49883"/>
    </cofactor>
</comment>
<evidence type="ECO:0000256" key="3">
    <source>
        <dbReference type="ARBA" id="ARBA00022723"/>
    </source>
</evidence>
<dbReference type="Pfam" id="PF04055">
    <property type="entry name" value="Radical_SAM"/>
    <property type="match status" value="1"/>
</dbReference>
<evidence type="ECO:0000313" key="7">
    <source>
        <dbReference type="EMBL" id="BCL61709.1"/>
    </source>
</evidence>
<evidence type="ECO:0000256" key="4">
    <source>
        <dbReference type="ARBA" id="ARBA00023004"/>
    </source>
</evidence>
<name>A0A8D5FNX9_9BACT</name>
<evidence type="ECO:0000256" key="5">
    <source>
        <dbReference type="ARBA" id="ARBA00023014"/>
    </source>
</evidence>
<keyword evidence="5" id="KW-0411">Iron-sulfur</keyword>
<dbReference type="InterPro" id="IPR007197">
    <property type="entry name" value="rSAM"/>
</dbReference>
<keyword evidence="2" id="KW-0949">S-adenosyl-L-methionine</keyword>
<dbReference type="GO" id="GO:0003824">
    <property type="term" value="F:catalytic activity"/>
    <property type="evidence" value="ECO:0007669"/>
    <property type="project" value="InterPro"/>
</dbReference>
<evidence type="ECO:0000256" key="2">
    <source>
        <dbReference type="ARBA" id="ARBA00022691"/>
    </source>
</evidence>
<feature type="domain" description="Radical SAM core" evidence="6">
    <location>
        <begin position="1"/>
        <end position="233"/>
    </location>
</feature>
<keyword evidence="3" id="KW-0479">Metal-binding</keyword>
<dbReference type="CDD" id="cd01335">
    <property type="entry name" value="Radical_SAM"/>
    <property type="match status" value="1"/>
</dbReference>
<dbReference type="SFLD" id="SFLDS00029">
    <property type="entry name" value="Radical_SAM"/>
    <property type="match status" value="1"/>
</dbReference>
<dbReference type="KEGG" id="dbk:DGMP_24020"/>
<dbReference type="SMART" id="SM00729">
    <property type="entry name" value="Elp3"/>
    <property type="match status" value="1"/>
</dbReference>
<keyword evidence="4" id="KW-0408">Iron</keyword>
<gene>
    <name evidence="7" type="ORF">DGMP_24020</name>
</gene>
<dbReference type="SFLD" id="SFLDG01082">
    <property type="entry name" value="B12-binding_domain_containing"/>
    <property type="match status" value="1"/>
</dbReference>
<sequence>MSLVIPVFIPHLGCSHQCLFCNQRSITGEADNRHSAEEIAGTVREWLSRCRQNDRVQVAFYGGSFTCLPLREQERMLIAVRPFFESGEVHSIRLSTRPDCLDKQICLMLSRHGVKTVELGAQSLDDRVLKISRRGHDVRSILTAVEVLREGGMEIGIQLMVGLPGETTATFLRGIARVRNLRPGFVRLYPVVVVKGSGLELLYNRGEFRPLSLNRAIALSALACSQLEEAGIPVIRMGLQPSESLRKSMVAGPHHPAFGELVRSRLHYREMRERLFRLAAGESLEITVSHRDMSQIVGRRRQNIKRLEQLGFGGRFTITVDKTLQRGSIRYVVSK</sequence>
<dbReference type="Pfam" id="PF16199">
    <property type="entry name" value="Radical_SAM_C"/>
    <property type="match status" value="1"/>
</dbReference>
<dbReference type="PANTHER" id="PTHR43409">
    <property type="entry name" value="ANAEROBIC MAGNESIUM-PROTOPORPHYRIN IX MONOMETHYL ESTER CYCLASE-RELATED"/>
    <property type="match status" value="1"/>
</dbReference>
<evidence type="ECO:0000313" key="8">
    <source>
        <dbReference type="Proteomes" id="UP000826725"/>
    </source>
</evidence>